<dbReference type="Proteomes" id="UP000186744">
    <property type="component" value="Unassembled WGS sequence"/>
</dbReference>
<protein>
    <submittedName>
        <fullName evidence="1">Uncharacterized protein</fullName>
    </submittedName>
</protein>
<proteinExistence type="predicted"/>
<accession>A0A1N7QRJ8</accession>
<name>A0A1N7QRJ8_9FLAO</name>
<dbReference type="STRING" id="373668.SAMN05421786_11517"/>
<evidence type="ECO:0000313" key="2">
    <source>
        <dbReference type="Proteomes" id="UP000186744"/>
    </source>
</evidence>
<dbReference type="RefSeq" id="WP_076554109.1">
    <property type="nucleotide sequence ID" value="NZ_FTOL01000015.1"/>
</dbReference>
<evidence type="ECO:0000313" key="1">
    <source>
        <dbReference type="EMBL" id="SIT25503.1"/>
    </source>
</evidence>
<organism evidence="1 2">
    <name type="scientific">Chryseobacterium ureilyticum</name>
    <dbReference type="NCBI Taxonomy" id="373668"/>
    <lineage>
        <taxon>Bacteria</taxon>
        <taxon>Pseudomonadati</taxon>
        <taxon>Bacteroidota</taxon>
        <taxon>Flavobacteriia</taxon>
        <taxon>Flavobacteriales</taxon>
        <taxon>Weeksellaceae</taxon>
        <taxon>Chryseobacterium group</taxon>
        <taxon>Chryseobacterium</taxon>
    </lineage>
</organism>
<dbReference type="AlphaFoldDB" id="A0A1N7QRJ8"/>
<keyword evidence="2" id="KW-1185">Reference proteome</keyword>
<sequence length="60" mass="6946">MSNTKSNYKGTDELIEEITNFLIEKTKDLDNETFKEVMQEVEMSISDQLTALELDEANEE</sequence>
<reference evidence="2" key="1">
    <citation type="submission" date="2017-01" db="EMBL/GenBank/DDBJ databases">
        <authorList>
            <person name="Varghese N."/>
            <person name="Submissions S."/>
        </authorList>
    </citation>
    <scope>NUCLEOTIDE SEQUENCE [LARGE SCALE GENOMIC DNA]</scope>
    <source>
        <strain evidence="2">DSM 18017</strain>
    </source>
</reference>
<dbReference type="EMBL" id="FTOL01000015">
    <property type="protein sequence ID" value="SIT25503.1"/>
    <property type="molecule type" value="Genomic_DNA"/>
</dbReference>
<gene>
    <name evidence="1" type="ORF">SAMN05421786_11517</name>
</gene>